<evidence type="ECO:0000313" key="4">
    <source>
        <dbReference type="WBParaSite" id="MhA1_Contig632.frz3.gene9"/>
    </source>
</evidence>
<feature type="compositionally biased region" description="Gly residues" evidence="1">
    <location>
        <begin position="29"/>
        <end position="57"/>
    </location>
</feature>
<keyword evidence="2" id="KW-0732">Signal</keyword>
<accession>A0A1I8BW85</accession>
<feature type="chain" id="PRO_5009316246" evidence="2">
    <location>
        <begin position="23"/>
        <end position="189"/>
    </location>
</feature>
<dbReference type="AlphaFoldDB" id="A0A1I8BW85"/>
<dbReference type="Proteomes" id="UP000095281">
    <property type="component" value="Unplaced"/>
</dbReference>
<sequence length="189" mass="20537">MKPSKIAIFLFVVCYLIEFSECVHGKGTAGEGTAGTSEGGGVSSNVQGGRGRGGRGQRSGVRPPVRRGRGGRGGQGEGSSVNLPGGEEPREERQILRRTPTPKPRNFQAPYLNRHPVPAGYIPRPEEVPHLQYGYPIPYRFQNHEQFVAFQRPPLHPAPGFPARVPLHQAPPENVNDEEDVTEGGDQSD</sequence>
<feature type="region of interest" description="Disordered" evidence="1">
    <location>
        <begin position="152"/>
        <end position="189"/>
    </location>
</feature>
<reference evidence="4" key="1">
    <citation type="submission" date="2016-11" db="UniProtKB">
        <authorList>
            <consortium name="WormBaseParasite"/>
        </authorList>
    </citation>
    <scope>IDENTIFICATION</scope>
</reference>
<feature type="compositionally biased region" description="Acidic residues" evidence="1">
    <location>
        <begin position="175"/>
        <end position="189"/>
    </location>
</feature>
<evidence type="ECO:0000313" key="3">
    <source>
        <dbReference type="Proteomes" id="UP000095281"/>
    </source>
</evidence>
<keyword evidence="3" id="KW-1185">Reference proteome</keyword>
<protein>
    <submittedName>
        <fullName evidence="4">Secreted protein</fullName>
    </submittedName>
</protein>
<feature type="region of interest" description="Disordered" evidence="1">
    <location>
        <begin position="29"/>
        <end position="114"/>
    </location>
</feature>
<evidence type="ECO:0000256" key="1">
    <source>
        <dbReference type="SAM" id="MobiDB-lite"/>
    </source>
</evidence>
<organism evidence="3 4">
    <name type="scientific">Meloidogyne hapla</name>
    <name type="common">Root-knot nematode worm</name>
    <dbReference type="NCBI Taxonomy" id="6305"/>
    <lineage>
        <taxon>Eukaryota</taxon>
        <taxon>Metazoa</taxon>
        <taxon>Ecdysozoa</taxon>
        <taxon>Nematoda</taxon>
        <taxon>Chromadorea</taxon>
        <taxon>Rhabditida</taxon>
        <taxon>Tylenchina</taxon>
        <taxon>Tylenchomorpha</taxon>
        <taxon>Tylenchoidea</taxon>
        <taxon>Meloidogynidae</taxon>
        <taxon>Meloidogyninae</taxon>
        <taxon>Meloidogyne</taxon>
    </lineage>
</organism>
<name>A0A1I8BW85_MELHA</name>
<proteinExistence type="predicted"/>
<feature type="signal peptide" evidence="2">
    <location>
        <begin position="1"/>
        <end position="22"/>
    </location>
</feature>
<evidence type="ECO:0000256" key="2">
    <source>
        <dbReference type="SAM" id="SignalP"/>
    </source>
</evidence>
<dbReference type="WBParaSite" id="MhA1_Contig632.frz3.gene9">
    <property type="protein sequence ID" value="MhA1_Contig632.frz3.gene9"/>
    <property type="gene ID" value="MhA1_Contig632.frz3.gene9"/>
</dbReference>